<feature type="chain" id="PRO_5030972619" evidence="2">
    <location>
        <begin position="19"/>
        <end position="630"/>
    </location>
</feature>
<dbReference type="PANTHER" id="PTHR33361">
    <property type="entry name" value="GLR0591 PROTEIN"/>
    <property type="match status" value="1"/>
</dbReference>
<name>A0A7Z2ZS58_9BURK</name>
<dbReference type="RefSeq" id="WP_170202166.1">
    <property type="nucleotide sequence ID" value="NZ_CP051685.1"/>
</dbReference>
<dbReference type="PANTHER" id="PTHR33361:SF15">
    <property type="entry name" value="DUF885 FAMILY LIPOPROTEIN"/>
    <property type="match status" value="1"/>
</dbReference>
<evidence type="ECO:0000256" key="2">
    <source>
        <dbReference type="SAM" id="SignalP"/>
    </source>
</evidence>
<keyword evidence="2" id="KW-0732">Signal</keyword>
<evidence type="ECO:0000313" key="4">
    <source>
        <dbReference type="Proteomes" id="UP000502415"/>
    </source>
</evidence>
<proteinExistence type="predicted"/>
<dbReference type="Pfam" id="PF05960">
    <property type="entry name" value="DUF885"/>
    <property type="match status" value="1"/>
</dbReference>
<accession>A0A7Z2ZS58</accession>
<dbReference type="KEGG" id="mfy:HH212_08885"/>
<evidence type="ECO:0000256" key="1">
    <source>
        <dbReference type="SAM" id="MobiDB-lite"/>
    </source>
</evidence>
<dbReference type="AlphaFoldDB" id="A0A7Z2ZS58"/>
<dbReference type="EMBL" id="CP051685">
    <property type="protein sequence ID" value="QJE00133.1"/>
    <property type="molecule type" value="Genomic_DNA"/>
</dbReference>
<keyword evidence="4" id="KW-1185">Reference proteome</keyword>
<feature type="compositionally biased region" description="Low complexity" evidence="1">
    <location>
        <begin position="35"/>
        <end position="47"/>
    </location>
</feature>
<feature type="region of interest" description="Disordered" evidence="1">
    <location>
        <begin position="28"/>
        <end position="47"/>
    </location>
</feature>
<gene>
    <name evidence="3" type="ORF">HH212_08885</name>
</gene>
<dbReference type="Proteomes" id="UP000502415">
    <property type="component" value="Chromosome"/>
</dbReference>
<feature type="signal peptide" evidence="2">
    <location>
        <begin position="1"/>
        <end position="18"/>
    </location>
</feature>
<dbReference type="InterPro" id="IPR010281">
    <property type="entry name" value="DUF885"/>
</dbReference>
<sequence>MMKSKLALAVLLTSVALAPAGARTSKVAKSKHASSAKAKPSTHAKAAPVKKAAAAAATAAATAAAPAAAPVSAQSRNDRYMDTLSMQFLTALWRIDPEDGIYVGKFDAAAKLTIPDVPTRAKELAFIDEWLDKFRKLDAGRLSPNQRTDLALLINKLQADRWRLTTLREFQWNPAQYNVAQAFDLILNTDYAARPQRLRTILKRLADVPAYYQAARASLVNPTHEHTQLAISQAPGTLVVLADLGKAAQESQLTAQEKTIFAQRIANAGSAVLAWVDSLTDLDKSPAQAQRARSFRLGKDLYEQKFAFEIQSANTGEQTYRKALAAREELLTRMDGLADGLWDKTMGNVAKPQDRYRKIGMVIDKLSLQHTTRENFLPEIRRQIPQLQDWVIKNNLVSIDPSKPLVVRETPLYQRGVAGASIDAPGPYRPKDKTYYNVTPLDGLTPAQAESSLREYNNWMLQILNIHEAIPGHYTQLMNANRSPSLVKSLFGNGAMVEGWAVYGERMMLDSGYGDNAPELWLMWCKWNLRSVSNTILDYGVHVQGMTREQAIDLLVRQAFQTRQEAEEKWRRAQLSSVQLTSYFSGYSDIMELRERRKQQLGERFDLKAFHDQFLGYGNAPVRVIGQLMQ</sequence>
<organism evidence="3 4">
    <name type="scientific">Massilia forsythiae</name>
    <dbReference type="NCBI Taxonomy" id="2728020"/>
    <lineage>
        <taxon>Bacteria</taxon>
        <taxon>Pseudomonadati</taxon>
        <taxon>Pseudomonadota</taxon>
        <taxon>Betaproteobacteria</taxon>
        <taxon>Burkholderiales</taxon>
        <taxon>Oxalobacteraceae</taxon>
        <taxon>Telluria group</taxon>
        <taxon>Massilia</taxon>
    </lineage>
</organism>
<evidence type="ECO:0000313" key="3">
    <source>
        <dbReference type="EMBL" id="QJE00133.1"/>
    </source>
</evidence>
<protein>
    <submittedName>
        <fullName evidence="3">DUF885 domain-containing protein</fullName>
    </submittedName>
</protein>
<reference evidence="3 4" key="1">
    <citation type="submission" date="2020-04" db="EMBL/GenBank/DDBJ databases">
        <title>Genome sequencing of novel species.</title>
        <authorList>
            <person name="Heo J."/>
            <person name="Kim S.-J."/>
            <person name="Kim J.-S."/>
            <person name="Hong S.-B."/>
            <person name="Kwon S.-W."/>
        </authorList>
    </citation>
    <scope>NUCLEOTIDE SEQUENCE [LARGE SCALE GENOMIC DNA]</scope>
    <source>
        <strain evidence="3 4">GN2-R2</strain>
    </source>
</reference>